<feature type="transmembrane region" description="Helical" evidence="9">
    <location>
        <begin position="262"/>
        <end position="282"/>
    </location>
</feature>
<evidence type="ECO:0000256" key="2">
    <source>
        <dbReference type="ARBA" id="ARBA00005551"/>
    </source>
</evidence>
<keyword evidence="8 9" id="KW-0472">Membrane</keyword>
<evidence type="ECO:0000256" key="8">
    <source>
        <dbReference type="ARBA" id="ARBA00023136"/>
    </source>
</evidence>
<evidence type="ECO:0000256" key="4">
    <source>
        <dbReference type="ARBA" id="ARBA00022449"/>
    </source>
</evidence>
<dbReference type="GO" id="GO:0015297">
    <property type="term" value="F:antiporter activity"/>
    <property type="evidence" value="ECO:0007669"/>
    <property type="project" value="UniProtKB-KW"/>
</dbReference>
<feature type="transmembrane region" description="Helical" evidence="9">
    <location>
        <begin position="116"/>
        <end position="135"/>
    </location>
</feature>
<dbReference type="InterPro" id="IPR038770">
    <property type="entry name" value="Na+/solute_symporter_sf"/>
</dbReference>
<feature type="domain" description="Cation/H+ exchanger transmembrane" evidence="10">
    <location>
        <begin position="14"/>
        <end position="369"/>
    </location>
</feature>
<comment type="subcellular location">
    <subcellularLocation>
        <location evidence="1">Membrane</location>
        <topology evidence="1">Multi-pass membrane protein</topology>
    </subcellularLocation>
</comment>
<dbReference type="Gene3D" id="1.20.1530.20">
    <property type="match status" value="1"/>
</dbReference>
<name>A0A0B2A677_9MICO</name>
<protein>
    <submittedName>
        <fullName evidence="11">Na+/H+ antiporter</fullName>
    </submittedName>
</protein>
<feature type="transmembrane region" description="Helical" evidence="9">
    <location>
        <begin position="294"/>
        <end position="311"/>
    </location>
</feature>
<evidence type="ECO:0000256" key="9">
    <source>
        <dbReference type="SAM" id="Phobius"/>
    </source>
</evidence>
<accession>A0A0B2A677</accession>
<dbReference type="InterPro" id="IPR006153">
    <property type="entry name" value="Cation/H_exchanger_TM"/>
</dbReference>
<sequence length="390" mass="39088">MTFATLALIVLAGLLGPLLSARQGWHIPVVIGELAAGLVIGTSGLHLVDPADPTLTFLAEIGFGLTMVVIGSHIPVRDAAVRAAVGRGLLGALLVGIVAAGLGVGIAALIGSAHAALYAVLLASSSAALVLPMLQSLGIGAERVPRLVAQIAVADIACIVALPLVMEPSRVLTTALGALAITVIAVLAGIGLHLLTRNGLRARIHAFSERRRFALELRVSLLVLFVLAAIAQLTHVSVMIAGFSVGLVLAAAGEPRRLARQLFGITEGFFAPLFFVWLGASIDLRAFATHPEMILLGAALGVGAAVAHLAARAAGLPWVQAVAACGQLGVPIAAVALGIQTRALGPGEGAGILLGALITVAIATAATSLAARRGGAAPTDRTSAPAPGAA</sequence>
<feature type="transmembrane region" description="Helical" evidence="9">
    <location>
        <begin position="351"/>
        <end position="371"/>
    </location>
</feature>
<dbReference type="Proteomes" id="UP000031030">
    <property type="component" value="Unassembled WGS sequence"/>
</dbReference>
<comment type="caution">
    <text evidence="11">The sequence shown here is derived from an EMBL/GenBank/DDBJ whole genome shotgun (WGS) entry which is preliminary data.</text>
</comment>
<evidence type="ECO:0000256" key="6">
    <source>
        <dbReference type="ARBA" id="ARBA00022989"/>
    </source>
</evidence>
<keyword evidence="4" id="KW-0050">Antiport</keyword>
<keyword evidence="5 9" id="KW-0812">Transmembrane</keyword>
<gene>
    <name evidence="11" type="ORF">LK09_06315</name>
</gene>
<evidence type="ECO:0000256" key="3">
    <source>
        <dbReference type="ARBA" id="ARBA00022448"/>
    </source>
</evidence>
<evidence type="ECO:0000259" key="10">
    <source>
        <dbReference type="Pfam" id="PF00999"/>
    </source>
</evidence>
<reference evidence="11 12" key="1">
    <citation type="submission" date="2014-11" db="EMBL/GenBank/DDBJ databases">
        <title>Genome sequence of Microbacterium mangrovi MUSC 115(T).</title>
        <authorList>
            <person name="Lee L.-H."/>
        </authorList>
    </citation>
    <scope>NUCLEOTIDE SEQUENCE [LARGE SCALE GENOMIC DNA]</scope>
    <source>
        <strain evidence="11 12">MUSC 115</strain>
    </source>
</reference>
<evidence type="ECO:0000256" key="7">
    <source>
        <dbReference type="ARBA" id="ARBA00023065"/>
    </source>
</evidence>
<feature type="transmembrane region" description="Helical" evidence="9">
    <location>
        <begin position="88"/>
        <end position="110"/>
    </location>
</feature>
<dbReference type="RefSeq" id="WP_039397227.1">
    <property type="nucleotide sequence ID" value="NZ_JTDK01000006.1"/>
</dbReference>
<evidence type="ECO:0000313" key="11">
    <source>
        <dbReference type="EMBL" id="KHK98580.1"/>
    </source>
</evidence>
<dbReference type="GO" id="GO:1902600">
    <property type="term" value="P:proton transmembrane transport"/>
    <property type="evidence" value="ECO:0007669"/>
    <property type="project" value="InterPro"/>
</dbReference>
<feature type="transmembrane region" description="Helical" evidence="9">
    <location>
        <begin position="172"/>
        <end position="192"/>
    </location>
</feature>
<dbReference type="GO" id="GO:0016020">
    <property type="term" value="C:membrane"/>
    <property type="evidence" value="ECO:0007669"/>
    <property type="project" value="UniProtKB-SubCell"/>
</dbReference>
<evidence type="ECO:0000313" key="12">
    <source>
        <dbReference type="Proteomes" id="UP000031030"/>
    </source>
</evidence>
<dbReference type="OrthoDB" id="4413712at2"/>
<keyword evidence="3" id="KW-0813">Transport</keyword>
<organism evidence="11 12">
    <name type="scientific">Microbacterium mangrovi</name>
    <dbReference type="NCBI Taxonomy" id="1348253"/>
    <lineage>
        <taxon>Bacteria</taxon>
        <taxon>Bacillati</taxon>
        <taxon>Actinomycetota</taxon>
        <taxon>Actinomycetes</taxon>
        <taxon>Micrococcales</taxon>
        <taxon>Microbacteriaceae</taxon>
        <taxon>Microbacterium</taxon>
    </lineage>
</organism>
<keyword evidence="12" id="KW-1185">Reference proteome</keyword>
<dbReference type="STRING" id="1348253.LK09_06315"/>
<comment type="similarity">
    <text evidence="2">Belongs to the monovalent cation:proton antiporter 2 (CPA2) transporter (TC 2.A.37) family.</text>
</comment>
<evidence type="ECO:0000256" key="1">
    <source>
        <dbReference type="ARBA" id="ARBA00004141"/>
    </source>
</evidence>
<dbReference type="PANTHER" id="PTHR43562">
    <property type="entry name" value="NAPA-TYPE SODIUM/HYDROGEN ANTIPORTER"/>
    <property type="match status" value="1"/>
</dbReference>
<dbReference type="EMBL" id="JTDK01000006">
    <property type="protein sequence ID" value="KHK98580.1"/>
    <property type="molecule type" value="Genomic_DNA"/>
</dbReference>
<feature type="transmembrane region" description="Helical" evidence="9">
    <location>
        <begin position="55"/>
        <end position="76"/>
    </location>
</feature>
<keyword evidence="7" id="KW-0406">Ion transport</keyword>
<dbReference type="PANTHER" id="PTHR43562:SF1">
    <property type="entry name" value="NA(+)_H(+) ANTIPORTER YJBQ-RELATED"/>
    <property type="match status" value="1"/>
</dbReference>
<feature type="transmembrane region" description="Helical" evidence="9">
    <location>
        <begin position="318"/>
        <end position="339"/>
    </location>
</feature>
<dbReference type="AlphaFoldDB" id="A0A0B2A677"/>
<dbReference type="Pfam" id="PF00999">
    <property type="entry name" value="Na_H_Exchanger"/>
    <property type="match status" value="1"/>
</dbReference>
<keyword evidence="6 9" id="KW-1133">Transmembrane helix</keyword>
<evidence type="ECO:0000256" key="5">
    <source>
        <dbReference type="ARBA" id="ARBA00022692"/>
    </source>
</evidence>
<feature type="transmembrane region" description="Helical" evidence="9">
    <location>
        <begin position="147"/>
        <end position="166"/>
    </location>
</feature>
<proteinExistence type="inferred from homology"/>